<dbReference type="EMBL" id="CP002293">
    <property type="protein sequence ID" value="ADP74619.1"/>
    <property type="molecule type" value="Genomic_DNA"/>
</dbReference>
<dbReference type="Gene3D" id="3.30.460.10">
    <property type="entry name" value="Beta Polymerase, domain 2"/>
    <property type="match status" value="1"/>
</dbReference>
<gene>
    <name evidence="1" type="ORF">GY4MC1_1855</name>
</gene>
<dbReference type="SUPFAM" id="SSF81301">
    <property type="entry name" value="Nucleotidyltransferase"/>
    <property type="match status" value="1"/>
</dbReference>
<proteinExistence type="predicted"/>
<keyword evidence="1" id="KW-0548">Nucleotidyltransferase</keyword>
<protein>
    <submittedName>
        <fullName evidence="1">Adenylyltransferase</fullName>
    </submittedName>
</protein>
<dbReference type="InterPro" id="IPR007530">
    <property type="entry name" value="Aminoglycoside_adenylylTfrase"/>
</dbReference>
<dbReference type="AlphaFoldDB" id="A0A7U3YFW2"/>
<dbReference type="Pfam" id="PF04439">
    <property type="entry name" value="Adenyl_transf"/>
    <property type="match status" value="1"/>
</dbReference>
<reference evidence="1" key="1">
    <citation type="submission" date="2010-10" db="EMBL/GenBank/DDBJ databases">
        <title>Complete sequence of chromosome of Geobacillus sp. Y4.1MC1.</title>
        <authorList>
            <consortium name="US DOE Joint Genome Institute"/>
            <person name="Lucas S."/>
            <person name="Copeland A."/>
            <person name="Lapidus A."/>
            <person name="Cheng J.-F."/>
            <person name="Bruce D."/>
            <person name="Goodwin L."/>
            <person name="Pitluck S."/>
            <person name="Chertkov O."/>
            <person name="Zhang X."/>
            <person name="Detter J.C."/>
            <person name="Han C."/>
            <person name="Tapia R."/>
            <person name="Land M."/>
            <person name="Hauser L."/>
            <person name="Jeffries C."/>
            <person name="Kyrpides N."/>
            <person name="Ivanova N."/>
            <person name="Ovchinnikova G."/>
            <person name="Brumm P."/>
            <person name="Mead D."/>
            <person name="Woyke T."/>
        </authorList>
    </citation>
    <scope>NUCLEOTIDE SEQUENCE [LARGE SCALE GENOMIC DNA]</scope>
    <source>
        <strain evidence="1">Y4.1MC1</strain>
    </source>
</reference>
<organism evidence="1">
    <name type="scientific">Geobacillus sp. (strain Y4.1MC1)</name>
    <dbReference type="NCBI Taxonomy" id="581103"/>
    <lineage>
        <taxon>Bacteria</taxon>
        <taxon>Bacillati</taxon>
        <taxon>Bacillota</taxon>
        <taxon>Bacilli</taxon>
        <taxon>Bacillales</taxon>
        <taxon>Anoxybacillaceae</taxon>
        <taxon>Geobacillus</taxon>
    </lineage>
</organism>
<evidence type="ECO:0000313" key="1">
    <source>
        <dbReference type="EMBL" id="ADP74619.1"/>
    </source>
</evidence>
<keyword evidence="1" id="KW-0808">Transferase</keyword>
<accession>A0A7U3YFW2</accession>
<name>A0A7U3YFW2_GEOS0</name>
<dbReference type="KEGG" id="gmc:GY4MC1_1855"/>
<dbReference type="InterPro" id="IPR043519">
    <property type="entry name" value="NT_sf"/>
</dbReference>
<sequence>MIYVKMRTEQEKMDFIITFAKQDHRIRGLLMNGSRVNPNIKAKGHKSF</sequence>
<dbReference type="GO" id="GO:0016779">
    <property type="term" value="F:nucleotidyltransferase activity"/>
    <property type="evidence" value="ECO:0007669"/>
    <property type="project" value="UniProtKB-KW"/>
</dbReference>